<dbReference type="Proteomes" id="UP001530400">
    <property type="component" value="Unassembled WGS sequence"/>
</dbReference>
<protein>
    <recommendedName>
        <fullName evidence="1">Serine aminopeptidase S33 domain-containing protein</fullName>
    </recommendedName>
</protein>
<dbReference type="SUPFAM" id="SSF53474">
    <property type="entry name" value="alpha/beta-Hydrolases"/>
    <property type="match status" value="1"/>
</dbReference>
<dbReference type="InterPro" id="IPR053145">
    <property type="entry name" value="AB_hydrolase_Est10"/>
</dbReference>
<comment type="caution">
    <text evidence="2">The sequence shown here is derived from an EMBL/GenBank/DDBJ whole genome shotgun (WGS) entry which is preliminary data.</text>
</comment>
<sequence length="422" mass="47122">MTTEEVSFPSSDGSVTLFGNLTLPNNSTGEATPAILIINGSGPIDRNGNVPSLKMTLNTSNQFAHHMSNRPSDKPIAVFCYDKRGVGKSTTKDKNLFYRTGLDDLVSDAVEAVRYLINHPKIDAKRIVIVGHSEGAIIMPLICKQIKEAGLEPPAGCIFFGGFGDNLKDAMEAQQKRIAQEVQEMEGLMGWLLRMLITEQKLEKQYNGTMEKINAEDKPDFISMQLGLVKQPAKWIREHFAYDATATLKEQMTCHCLAITGMKDVQVNNKYCDPETAKELVPNAASIEAHRPDNLTHALRSLDGPSKLMNIKKDYTAMSKKPLDENVLTITDKWCDRVLFGSENVEPTYSFKSYVLNHSRAHLWQIVSSKSHLQCQGIDVFNNIDLVHHPNSFHFSSVIAQHGPVDTCCEFAYFRFRIGANQ</sequence>
<accession>A0ABD3QB84</accession>
<organism evidence="2 3">
    <name type="scientific">Cyclotella atomus</name>
    <dbReference type="NCBI Taxonomy" id="382360"/>
    <lineage>
        <taxon>Eukaryota</taxon>
        <taxon>Sar</taxon>
        <taxon>Stramenopiles</taxon>
        <taxon>Ochrophyta</taxon>
        <taxon>Bacillariophyta</taxon>
        <taxon>Coscinodiscophyceae</taxon>
        <taxon>Thalassiosirophycidae</taxon>
        <taxon>Stephanodiscales</taxon>
        <taxon>Stephanodiscaceae</taxon>
        <taxon>Cyclotella</taxon>
    </lineage>
</organism>
<dbReference type="AlphaFoldDB" id="A0ABD3QB84"/>
<dbReference type="InterPro" id="IPR022742">
    <property type="entry name" value="Hydrolase_4"/>
</dbReference>
<feature type="domain" description="Serine aminopeptidase S33" evidence="1">
    <location>
        <begin position="67"/>
        <end position="264"/>
    </location>
</feature>
<evidence type="ECO:0000313" key="2">
    <source>
        <dbReference type="EMBL" id="KAL3795435.1"/>
    </source>
</evidence>
<gene>
    <name evidence="2" type="ORF">ACHAWO_011474</name>
</gene>
<reference evidence="2 3" key="1">
    <citation type="submission" date="2024-10" db="EMBL/GenBank/DDBJ databases">
        <title>Updated reference genomes for cyclostephanoid diatoms.</title>
        <authorList>
            <person name="Roberts W.R."/>
            <person name="Alverson A.J."/>
        </authorList>
    </citation>
    <scope>NUCLEOTIDE SEQUENCE [LARGE SCALE GENOMIC DNA]</scope>
    <source>
        <strain evidence="2 3">AJA010-31</strain>
    </source>
</reference>
<name>A0ABD3QB84_9STRA</name>
<dbReference type="Gene3D" id="3.40.50.1820">
    <property type="entry name" value="alpha/beta hydrolase"/>
    <property type="match status" value="1"/>
</dbReference>
<dbReference type="PANTHER" id="PTHR43265:SF1">
    <property type="entry name" value="ESTERASE ESTD"/>
    <property type="match status" value="1"/>
</dbReference>
<proteinExistence type="predicted"/>
<dbReference type="PANTHER" id="PTHR43265">
    <property type="entry name" value="ESTERASE ESTD"/>
    <property type="match status" value="1"/>
</dbReference>
<evidence type="ECO:0000259" key="1">
    <source>
        <dbReference type="Pfam" id="PF12146"/>
    </source>
</evidence>
<dbReference type="InterPro" id="IPR029058">
    <property type="entry name" value="AB_hydrolase_fold"/>
</dbReference>
<dbReference type="EMBL" id="JALLPJ020000319">
    <property type="protein sequence ID" value="KAL3795435.1"/>
    <property type="molecule type" value="Genomic_DNA"/>
</dbReference>
<dbReference type="Pfam" id="PF12146">
    <property type="entry name" value="Hydrolase_4"/>
    <property type="match status" value="1"/>
</dbReference>
<keyword evidence="3" id="KW-1185">Reference proteome</keyword>
<evidence type="ECO:0000313" key="3">
    <source>
        <dbReference type="Proteomes" id="UP001530400"/>
    </source>
</evidence>